<dbReference type="EMBL" id="JAGGLD010000001">
    <property type="protein sequence ID" value="MBP1999774.1"/>
    <property type="molecule type" value="Genomic_DNA"/>
</dbReference>
<proteinExistence type="predicted"/>
<accession>A0ABS4JDJ2</accession>
<reference evidence="1 2" key="1">
    <citation type="submission" date="2021-03" db="EMBL/GenBank/DDBJ databases">
        <title>Genomic Encyclopedia of Type Strains, Phase IV (KMG-IV): sequencing the most valuable type-strain genomes for metagenomic binning, comparative biology and taxonomic classification.</title>
        <authorList>
            <person name="Goeker M."/>
        </authorList>
    </citation>
    <scope>NUCLEOTIDE SEQUENCE [LARGE SCALE GENOMIC DNA]</scope>
    <source>
        <strain evidence="1 2">DSM 26806</strain>
    </source>
</reference>
<dbReference type="Proteomes" id="UP001519288">
    <property type="component" value="Unassembled WGS sequence"/>
</dbReference>
<name>A0ABS4JDJ2_9BACL</name>
<comment type="caution">
    <text evidence="1">The sequence shown here is derived from an EMBL/GenBank/DDBJ whole genome shotgun (WGS) entry which is preliminary data.</text>
</comment>
<protein>
    <submittedName>
        <fullName evidence="1">Uncharacterized protein</fullName>
    </submittedName>
</protein>
<keyword evidence="2" id="KW-1185">Reference proteome</keyword>
<evidence type="ECO:0000313" key="1">
    <source>
        <dbReference type="EMBL" id="MBP1999774.1"/>
    </source>
</evidence>
<dbReference type="RefSeq" id="WP_209859300.1">
    <property type="nucleotide sequence ID" value="NZ_JAGGLD010000001.1"/>
</dbReference>
<evidence type="ECO:0000313" key="2">
    <source>
        <dbReference type="Proteomes" id="UP001519288"/>
    </source>
</evidence>
<gene>
    <name evidence="1" type="ORF">J2Z69_000793</name>
</gene>
<sequence>MIIKEINLAIDRAQTIALKLEDGSSVNGLPTWAQESNRVKLRTDRGVIWIPIADIKHVTRIISFK</sequence>
<organism evidence="1 2">
    <name type="scientific">Paenibacillus shirakamiensis</name>
    <dbReference type="NCBI Taxonomy" id="1265935"/>
    <lineage>
        <taxon>Bacteria</taxon>
        <taxon>Bacillati</taxon>
        <taxon>Bacillota</taxon>
        <taxon>Bacilli</taxon>
        <taxon>Bacillales</taxon>
        <taxon>Paenibacillaceae</taxon>
        <taxon>Paenibacillus</taxon>
    </lineage>
</organism>